<accession>A0A7H1B220</accession>
<evidence type="ECO:0000313" key="4">
    <source>
        <dbReference type="Proteomes" id="UP000516428"/>
    </source>
</evidence>
<organism evidence="3 4">
    <name type="scientific">Streptomyces xanthii</name>
    <dbReference type="NCBI Taxonomy" id="2768069"/>
    <lineage>
        <taxon>Bacteria</taxon>
        <taxon>Bacillati</taxon>
        <taxon>Actinomycetota</taxon>
        <taxon>Actinomycetes</taxon>
        <taxon>Kitasatosporales</taxon>
        <taxon>Streptomycetaceae</taxon>
        <taxon>Streptomyces</taxon>
    </lineage>
</organism>
<dbReference type="InterPro" id="IPR036388">
    <property type="entry name" value="WH-like_DNA-bd_sf"/>
</dbReference>
<name>A0A7H1B220_9ACTN</name>
<dbReference type="Proteomes" id="UP000516428">
    <property type="component" value="Chromosome"/>
</dbReference>
<dbReference type="InterPro" id="IPR005149">
    <property type="entry name" value="Tscrpt_reg_PadR_N"/>
</dbReference>
<dbReference type="InterPro" id="IPR018309">
    <property type="entry name" value="Tscrpt_reg_PadR_C"/>
</dbReference>
<dbReference type="Pfam" id="PF10400">
    <property type="entry name" value="Vir_act_alpha_C"/>
    <property type="match status" value="1"/>
</dbReference>
<dbReference type="PANTHER" id="PTHR43252">
    <property type="entry name" value="TRANSCRIPTIONAL REGULATOR YQJI"/>
    <property type="match status" value="1"/>
</dbReference>
<evidence type="ECO:0000313" key="3">
    <source>
        <dbReference type="EMBL" id="QNS02775.1"/>
    </source>
</evidence>
<dbReference type="Pfam" id="PF03551">
    <property type="entry name" value="PadR"/>
    <property type="match status" value="1"/>
</dbReference>
<reference evidence="3 4" key="1">
    <citation type="submission" date="2020-09" db="EMBL/GenBank/DDBJ databases">
        <title>A novel species.</title>
        <authorList>
            <person name="Gao J."/>
        </authorList>
    </citation>
    <scope>NUCLEOTIDE SEQUENCE [LARGE SCALE GENOMIC DNA]</scope>
    <source>
        <strain evidence="3 4">CRXT-Y-14</strain>
    </source>
</reference>
<dbReference type="SUPFAM" id="SSF46785">
    <property type="entry name" value="Winged helix' DNA-binding domain"/>
    <property type="match status" value="1"/>
</dbReference>
<dbReference type="InterPro" id="IPR036390">
    <property type="entry name" value="WH_DNA-bd_sf"/>
</dbReference>
<dbReference type="EMBL" id="CP061281">
    <property type="protein sequence ID" value="QNS02775.1"/>
    <property type="molecule type" value="Genomic_DNA"/>
</dbReference>
<dbReference type="PANTHER" id="PTHR43252:SF2">
    <property type="entry name" value="TRANSCRIPTION REGULATOR, PADR-LIKE FAMILY"/>
    <property type="match status" value="1"/>
</dbReference>
<gene>
    <name evidence="3" type="ORF">IAG42_03485</name>
</gene>
<feature type="domain" description="Transcription regulator PadR C-terminal" evidence="2">
    <location>
        <begin position="96"/>
        <end position="170"/>
    </location>
</feature>
<dbReference type="RefSeq" id="WP_188335530.1">
    <property type="nucleotide sequence ID" value="NZ_CP061281.1"/>
</dbReference>
<feature type="domain" description="Transcription regulator PadR N-terminal" evidence="1">
    <location>
        <begin position="14"/>
        <end position="84"/>
    </location>
</feature>
<keyword evidence="4" id="KW-1185">Reference proteome</keyword>
<protein>
    <submittedName>
        <fullName evidence="3">PadR family transcriptional regulator</fullName>
    </submittedName>
</protein>
<dbReference type="AlphaFoldDB" id="A0A7H1B220"/>
<evidence type="ECO:0000259" key="2">
    <source>
        <dbReference type="Pfam" id="PF10400"/>
    </source>
</evidence>
<evidence type="ECO:0000259" key="1">
    <source>
        <dbReference type="Pfam" id="PF03551"/>
    </source>
</evidence>
<sequence>MARTELTATAWTALGFIAVRPRSGYEIKRACAETVDAFWGVSYAQLYPQLKRLQEEGLITGQESSGGRRQVIWQATEKGRRALDEWLVQPPAAPQLRDEALLKLLFVQSLSPAHALPLIRAKRREFEAWLARFTPEETEGSPGPADLLHSYALTMARAGLTWCDTAEQALTGAPGNP</sequence>
<dbReference type="KEGG" id="sxn:IAG42_03485"/>
<proteinExistence type="predicted"/>
<dbReference type="Gene3D" id="1.10.10.10">
    <property type="entry name" value="Winged helix-like DNA-binding domain superfamily/Winged helix DNA-binding domain"/>
    <property type="match status" value="1"/>
</dbReference>